<dbReference type="AlphaFoldDB" id="A0A1F5X092"/>
<evidence type="ECO:0000256" key="7">
    <source>
        <dbReference type="ARBA" id="ARBA00023049"/>
    </source>
</evidence>
<evidence type="ECO:0000259" key="8">
    <source>
        <dbReference type="Pfam" id="PF01431"/>
    </source>
</evidence>
<dbReference type="GO" id="GO:0004222">
    <property type="term" value="F:metalloendopeptidase activity"/>
    <property type="evidence" value="ECO:0007669"/>
    <property type="project" value="InterPro"/>
</dbReference>
<dbReference type="STRING" id="1798351.A2930_03555"/>
<evidence type="ECO:0000256" key="5">
    <source>
        <dbReference type="ARBA" id="ARBA00022801"/>
    </source>
</evidence>
<keyword evidence="4" id="KW-0479">Metal-binding</keyword>
<feature type="domain" description="Peptidase M13 N-terminal" evidence="9">
    <location>
        <begin position="26"/>
        <end position="403"/>
    </location>
</feature>
<dbReference type="Gene3D" id="3.40.390.10">
    <property type="entry name" value="Collagenase (Catalytic Domain)"/>
    <property type="match status" value="1"/>
</dbReference>
<evidence type="ECO:0000313" key="11">
    <source>
        <dbReference type="Proteomes" id="UP000178114"/>
    </source>
</evidence>
<dbReference type="InterPro" id="IPR018497">
    <property type="entry name" value="Peptidase_M13_C"/>
</dbReference>
<dbReference type="PANTHER" id="PTHR11733">
    <property type="entry name" value="ZINC METALLOPROTEASE FAMILY M13 NEPRILYSIN-RELATED"/>
    <property type="match status" value="1"/>
</dbReference>
<evidence type="ECO:0008006" key="12">
    <source>
        <dbReference type="Google" id="ProtNLM"/>
    </source>
</evidence>
<dbReference type="Proteomes" id="UP000178114">
    <property type="component" value="Unassembled WGS sequence"/>
</dbReference>
<evidence type="ECO:0000256" key="2">
    <source>
        <dbReference type="ARBA" id="ARBA00007357"/>
    </source>
</evidence>
<name>A0A1F5X092_9BACT</name>
<keyword evidence="5" id="KW-0378">Hydrolase</keyword>
<accession>A0A1F5X092</accession>
<dbReference type="PROSITE" id="PS51885">
    <property type="entry name" value="NEPRILYSIN"/>
    <property type="match status" value="1"/>
</dbReference>
<dbReference type="InterPro" id="IPR008753">
    <property type="entry name" value="Peptidase_M13_N"/>
</dbReference>
<keyword evidence="3" id="KW-0645">Protease</keyword>
<evidence type="ECO:0000256" key="1">
    <source>
        <dbReference type="ARBA" id="ARBA00001947"/>
    </source>
</evidence>
<dbReference type="Pfam" id="PF05649">
    <property type="entry name" value="Peptidase_M13_N"/>
    <property type="match status" value="1"/>
</dbReference>
<dbReference type="SUPFAM" id="SSF55486">
    <property type="entry name" value="Metalloproteases ('zincins'), catalytic domain"/>
    <property type="match status" value="1"/>
</dbReference>
<dbReference type="CDD" id="cd08662">
    <property type="entry name" value="M13"/>
    <property type="match status" value="1"/>
</dbReference>
<dbReference type="InterPro" id="IPR042089">
    <property type="entry name" value="Peptidase_M13_dom_2"/>
</dbReference>
<comment type="similarity">
    <text evidence="2">Belongs to the peptidase M13 family.</text>
</comment>
<evidence type="ECO:0000313" key="10">
    <source>
        <dbReference type="EMBL" id="OGF81312.1"/>
    </source>
</evidence>
<dbReference type="GO" id="GO:0016485">
    <property type="term" value="P:protein processing"/>
    <property type="evidence" value="ECO:0007669"/>
    <property type="project" value="TreeGrafter"/>
</dbReference>
<keyword evidence="7" id="KW-0482">Metalloprotease</keyword>
<comment type="cofactor">
    <cofactor evidence="1">
        <name>Zn(2+)</name>
        <dbReference type="ChEBI" id="CHEBI:29105"/>
    </cofactor>
</comment>
<dbReference type="InterPro" id="IPR024079">
    <property type="entry name" value="MetalloPept_cat_dom_sf"/>
</dbReference>
<evidence type="ECO:0000256" key="3">
    <source>
        <dbReference type="ARBA" id="ARBA00022670"/>
    </source>
</evidence>
<keyword evidence="6" id="KW-0862">Zinc</keyword>
<evidence type="ECO:0000256" key="4">
    <source>
        <dbReference type="ARBA" id="ARBA00022723"/>
    </source>
</evidence>
<dbReference type="Pfam" id="PF01431">
    <property type="entry name" value="Peptidase_M13"/>
    <property type="match status" value="1"/>
</dbReference>
<dbReference type="EMBL" id="MFID01000013">
    <property type="protein sequence ID" value="OGF81312.1"/>
    <property type="molecule type" value="Genomic_DNA"/>
</dbReference>
<reference evidence="10 11" key="1">
    <citation type="journal article" date="2016" name="Nat. Commun.">
        <title>Thousands of microbial genomes shed light on interconnected biogeochemical processes in an aquifer system.</title>
        <authorList>
            <person name="Anantharaman K."/>
            <person name="Brown C.T."/>
            <person name="Hug L.A."/>
            <person name="Sharon I."/>
            <person name="Castelle C.J."/>
            <person name="Probst A.J."/>
            <person name="Thomas B.C."/>
            <person name="Singh A."/>
            <person name="Wilkins M.J."/>
            <person name="Karaoz U."/>
            <person name="Brodie E.L."/>
            <person name="Williams K.H."/>
            <person name="Hubbard S.S."/>
            <person name="Banfield J.F."/>
        </authorList>
    </citation>
    <scope>NUCLEOTIDE SEQUENCE [LARGE SCALE GENOMIC DNA]</scope>
</reference>
<dbReference type="GO" id="GO:0005886">
    <property type="term" value="C:plasma membrane"/>
    <property type="evidence" value="ECO:0007669"/>
    <property type="project" value="TreeGrafter"/>
</dbReference>
<protein>
    <recommendedName>
        <fullName evidence="12">Peptidase M13</fullName>
    </recommendedName>
</protein>
<dbReference type="GO" id="GO:0046872">
    <property type="term" value="F:metal ion binding"/>
    <property type="evidence" value="ECO:0007669"/>
    <property type="project" value="UniProtKB-KW"/>
</dbReference>
<sequence length="659" mass="76056">MYYIHNMSKKKSWGFDMKNLDRSARPQDDFFQFANGGWLKKNPIPHDESRWNTFSVLRKKNTLAIRSILESAKKQKPRTGSNLQKIRDYYISGMNVARRNQEGIKSLRPYLETVETIKTKGGVVRLAGMLQLNGIGSLWRSGTDQDMKNKNVVRLYLEQGGLGLPDRDYYLKTDKRSGEIRKKYLAYIEKLHKLVFKKYEKGFANKVMKIETGLAKASMTRVELRDLEKQYNKTTFNGLLKKYPAIDWNAYFSEIHAKKNGTIIVSQPLFLKKTDKMLRDISLDDWKCYFRWKITNAYPQYLGESTDKAHFDFYGKALSGIKKMKPQWERTAIEVDSMIGEALGAEYVKKYFPETAKKEINILVNNLVAVYRERIKALDWMSAETKKKAVAKLNAIKRKLGYPDKWKNYRKLKISSDSYILNQINSYKFEFARDIKKIGKKPDKKEWGMTPPTVNAYNNYLFNEIVFPAGIMQPPFFHPDADDAVNYGGIGAVIGHELTHGFDDKGSTFDKNGEMKNWWHKADRKLFMKKAQGLVEQYDKFEALHGIYVNGKLTLGENIADLGGLVLAYYAYRKATHGEKKTIIDGFTPEQRFFLGAAQAECGIAREASLKLQIATDPHSPSKARVNLAFCNMAKFYEAFGVKKGDKMWRPEKDRVVIW</sequence>
<proteinExistence type="inferred from homology"/>
<dbReference type="PANTHER" id="PTHR11733:SF167">
    <property type="entry name" value="FI17812P1-RELATED"/>
    <property type="match status" value="1"/>
</dbReference>
<gene>
    <name evidence="10" type="ORF">A2930_03555</name>
</gene>
<feature type="domain" description="Peptidase M13 C-terminal" evidence="8">
    <location>
        <begin position="455"/>
        <end position="655"/>
    </location>
</feature>
<dbReference type="Gene3D" id="1.10.1380.10">
    <property type="entry name" value="Neutral endopeptidase , domain2"/>
    <property type="match status" value="1"/>
</dbReference>
<dbReference type="PRINTS" id="PR00786">
    <property type="entry name" value="NEPRILYSIN"/>
</dbReference>
<comment type="caution">
    <text evidence="10">The sequence shown here is derived from an EMBL/GenBank/DDBJ whole genome shotgun (WGS) entry which is preliminary data.</text>
</comment>
<evidence type="ECO:0000256" key="6">
    <source>
        <dbReference type="ARBA" id="ARBA00022833"/>
    </source>
</evidence>
<dbReference type="InterPro" id="IPR000718">
    <property type="entry name" value="Peptidase_M13"/>
</dbReference>
<evidence type="ECO:0000259" key="9">
    <source>
        <dbReference type="Pfam" id="PF05649"/>
    </source>
</evidence>
<organism evidence="10 11">
    <name type="scientific">Candidatus Giovannonibacteria bacterium RIFCSPLOWO2_01_FULL_45_34</name>
    <dbReference type="NCBI Taxonomy" id="1798351"/>
    <lineage>
        <taxon>Bacteria</taxon>
        <taxon>Candidatus Giovannoniibacteriota</taxon>
    </lineage>
</organism>